<dbReference type="Gene3D" id="1.20.920.10">
    <property type="entry name" value="Bromodomain-like"/>
    <property type="match status" value="1"/>
</dbReference>
<dbReference type="Proteomes" id="UP000786811">
    <property type="component" value="Unassembled WGS sequence"/>
</dbReference>
<comment type="caution">
    <text evidence="5">The sequence shown here is derived from an EMBL/GenBank/DDBJ whole genome shotgun (WGS) entry which is preliminary data.</text>
</comment>
<dbReference type="SUPFAM" id="SSF47370">
    <property type="entry name" value="Bromodomain"/>
    <property type="match status" value="1"/>
</dbReference>
<sequence length="249" mass="28884">SYVIVKMASSRKVMSNKGMRVCMEVMVELLSKKNEEVVWPFYTRFDAEIMNPESKRPMNLKTVWSKLNAGEYSEVDEFVEDIRFIISSAFKLATITPKKSIWRTWTKEFQRLFDSLHAKKIHDEDLSDPEHPEHHKKSNKIKRKRIVLVYQKFLTASPKPGKSVKAFTGQVSRAHKVKDPKEIKPLNITAKNAIIEFALKVAQDKNWKNKKGVATTREELQHVMTQRLGELKRSAELNKKKNDSTEPSL</sequence>
<evidence type="ECO:0000256" key="2">
    <source>
        <dbReference type="PROSITE-ProRule" id="PRU00035"/>
    </source>
</evidence>
<organism evidence="5 6">
    <name type="scientific">Cotesia congregata</name>
    <name type="common">Parasitoid wasp</name>
    <name type="synonym">Apanteles congregatus</name>
    <dbReference type="NCBI Taxonomy" id="51543"/>
    <lineage>
        <taxon>Eukaryota</taxon>
        <taxon>Metazoa</taxon>
        <taxon>Ecdysozoa</taxon>
        <taxon>Arthropoda</taxon>
        <taxon>Hexapoda</taxon>
        <taxon>Insecta</taxon>
        <taxon>Pterygota</taxon>
        <taxon>Neoptera</taxon>
        <taxon>Endopterygota</taxon>
        <taxon>Hymenoptera</taxon>
        <taxon>Apocrita</taxon>
        <taxon>Ichneumonoidea</taxon>
        <taxon>Braconidae</taxon>
        <taxon>Microgastrinae</taxon>
        <taxon>Cotesia</taxon>
    </lineage>
</organism>
<dbReference type="OrthoDB" id="21449at2759"/>
<keyword evidence="6" id="KW-1185">Reference proteome</keyword>
<evidence type="ECO:0000313" key="5">
    <source>
        <dbReference type="EMBL" id="CAG5075179.1"/>
    </source>
</evidence>
<dbReference type="InterPro" id="IPR050935">
    <property type="entry name" value="Bromo_chromatin_reader"/>
</dbReference>
<dbReference type="AlphaFoldDB" id="A0A8J2ED36"/>
<dbReference type="PANTHER" id="PTHR22880:SF225">
    <property type="entry name" value="BROMODOMAIN-CONTAINING PROTEIN BET-1-RELATED"/>
    <property type="match status" value="1"/>
</dbReference>
<dbReference type="GO" id="GO:0006355">
    <property type="term" value="P:regulation of DNA-templated transcription"/>
    <property type="evidence" value="ECO:0007669"/>
    <property type="project" value="TreeGrafter"/>
</dbReference>
<accession>A0A8J2ED36</accession>
<proteinExistence type="predicted"/>
<evidence type="ECO:0000313" key="6">
    <source>
        <dbReference type="Proteomes" id="UP000786811"/>
    </source>
</evidence>
<feature type="domain" description="Bromo" evidence="4">
    <location>
        <begin position="55"/>
        <end position="89"/>
    </location>
</feature>
<protein>
    <submittedName>
        <fullName evidence="5">Similar to fs(1)h: Homeotic protein female sterile (Drosophila melanogaster)</fullName>
    </submittedName>
</protein>
<name>A0A8J2ED36_COTCN</name>
<dbReference type="PANTHER" id="PTHR22880">
    <property type="entry name" value="FALZ-RELATED BROMODOMAIN-CONTAINING PROTEINS"/>
    <property type="match status" value="1"/>
</dbReference>
<dbReference type="Pfam" id="PF00439">
    <property type="entry name" value="Bromodomain"/>
    <property type="match status" value="1"/>
</dbReference>
<evidence type="ECO:0000256" key="1">
    <source>
        <dbReference type="ARBA" id="ARBA00023117"/>
    </source>
</evidence>
<feature type="region of interest" description="Disordered" evidence="3">
    <location>
        <begin position="229"/>
        <end position="249"/>
    </location>
</feature>
<dbReference type="EMBL" id="CAJNRD030001116">
    <property type="protein sequence ID" value="CAG5075179.1"/>
    <property type="molecule type" value="Genomic_DNA"/>
</dbReference>
<dbReference type="GO" id="GO:0006338">
    <property type="term" value="P:chromatin remodeling"/>
    <property type="evidence" value="ECO:0007669"/>
    <property type="project" value="TreeGrafter"/>
</dbReference>
<reference evidence="5" key="1">
    <citation type="submission" date="2021-04" db="EMBL/GenBank/DDBJ databases">
        <authorList>
            <person name="Chebbi M.A.C M."/>
        </authorList>
    </citation>
    <scope>NUCLEOTIDE SEQUENCE</scope>
</reference>
<feature type="non-terminal residue" evidence="5">
    <location>
        <position position="1"/>
    </location>
</feature>
<evidence type="ECO:0000256" key="3">
    <source>
        <dbReference type="SAM" id="MobiDB-lite"/>
    </source>
</evidence>
<evidence type="ECO:0000259" key="4">
    <source>
        <dbReference type="PROSITE" id="PS50014"/>
    </source>
</evidence>
<dbReference type="InterPro" id="IPR036427">
    <property type="entry name" value="Bromodomain-like_sf"/>
</dbReference>
<dbReference type="InterPro" id="IPR001487">
    <property type="entry name" value="Bromodomain"/>
</dbReference>
<dbReference type="PROSITE" id="PS50014">
    <property type="entry name" value="BROMODOMAIN_2"/>
    <property type="match status" value="1"/>
</dbReference>
<dbReference type="GO" id="GO:0005634">
    <property type="term" value="C:nucleus"/>
    <property type="evidence" value="ECO:0007669"/>
    <property type="project" value="TreeGrafter"/>
</dbReference>
<dbReference type="GO" id="GO:0000785">
    <property type="term" value="C:chromatin"/>
    <property type="evidence" value="ECO:0007669"/>
    <property type="project" value="TreeGrafter"/>
</dbReference>
<keyword evidence="1 2" id="KW-0103">Bromodomain</keyword>
<gene>
    <name evidence="5" type="ORF">HICCMSTLAB_LOCUS1333</name>
</gene>
<dbReference type="SMART" id="SM00297">
    <property type="entry name" value="BROMO"/>
    <property type="match status" value="1"/>
</dbReference>